<keyword evidence="1" id="KW-1133">Transmembrane helix</keyword>
<proteinExistence type="predicted"/>
<name>A0A076G7X2_9CAUD</name>
<evidence type="ECO:0000313" key="2">
    <source>
        <dbReference type="EMBL" id="AII27592.1"/>
    </source>
</evidence>
<keyword evidence="1" id="KW-0472">Membrane</keyword>
<keyword evidence="3" id="KW-1185">Reference proteome</keyword>
<dbReference type="EMBL" id="KM190144">
    <property type="protein sequence ID" value="AII27592.1"/>
    <property type="molecule type" value="Genomic_DNA"/>
</dbReference>
<reference evidence="2 3" key="1">
    <citation type="journal article" date="2015" name="Genome Announc.">
        <title>Genomic Analysis of Broad-Host-Range Enterobacteriophage Av-05.</title>
        <authorList>
            <person name="Amarillas L."/>
            <person name="Lopez-Cuevas O."/>
            <person name="Leon-Felix J."/>
            <person name="Castro-Del Campo N."/>
            <person name="Gerba C.P."/>
            <person name="Chaidez C."/>
        </authorList>
    </citation>
    <scope>NUCLEOTIDE SEQUENCE [LARGE SCALE GENOMIC DNA]</scope>
</reference>
<dbReference type="KEGG" id="vg:22475390"/>
<protein>
    <submittedName>
        <fullName evidence="2">Uncharacterized protein</fullName>
    </submittedName>
</protein>
<keyword evidence="1" id="KW-0812">Transmembrane</keyword>
<dbReference type="Proteomes" id="UP000028961">
    <property type="component" value="Segment"/>
</dbReference>
<sequence>MSKYNIYHIEDMVDGVITKSCWKVYYDGDAINQTVVSDDGEAMYSNPYPTGDIAKKAVQLHKRYHNLNGQRITWYDENLVLKQENYNPTKEFKKKERITSFCLLGFIFVVLGIVMWFG</sequence>
<accession>A0A076G7X2</accession>
<feature type="transmembrane region" description="Helical" evidence="1">
    <location>
        <begin position="98"/>
        <end position="117"/>
    </location>
</feature>
<evidence type="ECO:0000256" key="1">
    <source>
        <dbReference type="SAM" id="Phobius"/>
    </source>
</evidence>
<organism evidence="2 3">
    <name type="scientific">Escherichia phage Av-05</name>
    <dbReference type="NCBI Taxonomy" id="1527519"/>
    <lineage>
        <taxon>Viruses</taxon>
        <taxon>Duplodnaviria</taxon>
        <taxon>Heunggongvirae</taxon>
        <taxon>Uroviricota</taxon>
        <taxon>Caudoviricetes</taxon>
        <taxon>Vequintavirinae</taxon>
        <taxon>Avunavirus</taxon>
        <taxon>Avunavirus Av05</taxon>
    </lineage>
</organism>
<dbReference type="GeneID" id="22475390"/>
<dbReference type="RefSeq" id="YP_009111123.1">
    <property type="nucleotide sequence ID" value="NC_025830.1"/>
</dbReference>
<gene>
    <name evidence="2" type="ORF">Av05_0049</name>
</gene>
<evidence type="ECO:0000313" key="3">
    <source>
        <dbReference type="Proteomes" id="UP000028961"/>
    </source>
</evidence>